<dbReference type="STRING" id="59920.PMN2A_2123"/>
<organism evidence="1 2">
    <name type="scientific">Prochlorococcus marinus (strain NATL2A)</name>
    <dbReference type="NCBI Taxonomy" id="59920"/>
    <lineage>
        <taxon>Bacteria</taxon>
        <taxon>Bacillati</taxon>
        <taxon>Cyanobacteriota</taxon>
        <taxon>Cyanophyceae</taxon>
        <taxon>Synechococcales</taxon>
        <taxon>Prochlorococcaceae</taxon>
        <taxon>Prochlorococcus</taxon>
    </lineage>
</organism>
<evidence type="ECO:0000313" key="1">
    <source>
        <dbReference type="EMBL" id="ABU24045.1"/>
    </source>
</evidence>
<dbReference type="KEGG" id="pmn:PMN2A_2123"/>
<proteinExistence type="predicted"/>
<dbReference type="HOGENOM" id="CLU_3083562_0_0_3"/>
<sequence length="52" mass="6164">MIFKKKISHLNGIHFEFNKKIALLLFFFYFLEITKSEIGKKFRNPASSNLIT</sequence>
<gene>
    <name evidence="1" type="ordered locus">PMN2A_2123</name>
</gene>
<dbReference type="EMBL" id="CP000095">
    <property type="protein sequence ID" value="ABU24045.1"/>
    <property type="molecule type" value="Genomic_DNA"/>
</dbReference>
<keyword evidence="2" id="KW-1185">Reference proteome</keyword>
<evidence type="ECO:0000313" key="2">
    <source>
        <dbReference type="Proteomes" id="UP000002535"/>
    </source>
</evidence>
<protein>
    <submittedName>
        <fullName evidence="1">Uncharacterized protein</fullName>
    </submittedName>
</protein>
<name>A7MDV7_PROMT</name>
<accession>A7MDV7</accession>
<dbReference type="Proteomes" id="UP000002535">
    <property type="component" value="Chromosome"/>
</dbReference>
<dbReference type="AlphaFoldDB" id="A7MDV7"/>
<reference evidence="1 2" key="1">
    <citation type="journal article" date="2007" name="PLoS Genet.">
        <title>Patterns and implications of gene gain and loss in the evolution of Prochlorococcus.</title>
        <authorList>
            <person name="Kettler G.C."/>
            <person name="Martiny A.C."/>
            <person name="Huang K."/>
            <person name="Zucker J."/>
            <person name="Coleman M.L."/>
            <person name="Rodrigue S."/>
            <person name="Chen F."/>
            <person name="Lapidus A."/>
            <person name="Ferriera S."/>
            <person name="Johnson J."/>
            <person name="Steglich C."/>
            <person name="Church G.M."/>
            <person name="Richardson P."/>
            <person name="Chisholm S.W."/>
        </authorList>
    </citation>
    <scope>NUCLEOTIDE SEQUENCE [LARGE SCALE GENOMIC DNA]</scope>
    <source>
        <strain evidence="1 2">NATL2A</strain>
    </source>
</reference>